<dbReference type="Gene3D" id="3.40.50.150">
    <property type="entry name" value="Vaccinia Virus protein VP39"/>
    <property type="match status" value="1"/>
</dbReference>
<feature type="domain" description="Methyltransferase FkbM" evidence="1">
    <location>
        <begin position="97"/>
        <end position="200"/>
    </location>
</feature>
<organism evidence="2">
    <name type="scientific">Magnetococcus massalia (strain MO-1)</name>
    <dbReference type="NCBI Taxonomy" id="451514"/>
    <lineage>
        <taxon>Bacteria</taxon>
        <taxon>Pseudomonadati</taxon>
        <taxon>Pseudomonadota</taxon>
        <taxon>Magnetococcia</taxon>
        <taxon>Magnetococcales</taxon>
        <taxon>Magnetococcaceae</taxon>
        <taxon>Magnetococcus</taxon>
    </lineage>
</organism>
<reference evidence="2" key="1">
    <citation type="submission" date="2015-04" db="EMBL/GenBank/DDBJ databases">
        <authorList>
            <person name="Syromyatnikov M.Y."/>
            <person name="Popov V.N."/>
        </authorList>
    </citation>
    <scope>NUCLEOTIDE SEQUENCE</scope>
    <source>
        <strain evidence="2">MO-1</strain>
    </source>
</reference>
<dbReference type="AlphaFoldDB" id="A0A1S7LMN6"/>
<dbReference type="InterPro" id="IPR029063">
    <property type="entry name" value="SAM-dependent_MTases_sf"/>
</dbReference>
<dbReference type="InterPro" id="IPR053188">
    <property type="entry name" value="FkbM_Methyltransferase"/>
</dbReference>
<name>A0A1S7LMN6_MAGMO</name>
<dbReference type="PANTHER" id="PTHR36973">
    <property type="entry name" value="SLL1456 PROTEIN-RELATED"/>
    <property type="match status" value="1"/>
</dbReference>
<evidence type="ECO:0000259" key="1">
    <source>
        <dbReference type="Pfam" id="PF05050"/>
    </source>
</evidence>
<proteinExistence type="predicted"/>
<sequence>MSPLSREQLILSIHHIGGRAGTRPFPQAGKLESNLQNVLYEADTSCIPQMHDAVKVFSSEQVILPYCIADKQGKTPFYLRGSRYNSSMFKRPEGYVSHYMYNPQFGWDEDPTSRGISEVVELETVSLDQLFKGAQPPPALPPHFLSIDAEGAEFAILKGAERVLREHTLMVQVETSLIPNWEGAGTFADIQNYLATLGFTLHHMDMFDYQGNSPNRYPIGTRSGRGGSTMGEATFIKKRGVIAAEHSEPALDLLKLSLFCLLHDWLEKGYDLLDAALEQGAEAILQQAAETGSPFLSFMERLAALLAEHPEVYPLLYRQFFPDNDAQRDRFNQDPLAPGSDALRKAYFSEADAKVIRDNLSWLMAEEATELEQLFLDNQSITIAENLRNARLNQIIDLLSLLGLAKNT</sequence>
<evidence type="ECO:0000313" key="2">
    <source>
        <dbReference type="EMBL" id="CRH08192.1"/>
    </source>
</evidence>
<dbReference type="GO" id="GO:0008171">
    <property type="term" value="F:O-methyltransferase activity"/>
    <property type="evidence" value="ECO:0007669"/>
    <property type="project" value="TreeGrafter"/>
</dbReference>
<dbReference type="Pfam" id="PF05050">
    <property type="entry name" value="Methyltransf_21"/>
    <property type="match status" value="1"/>
</dbReference>
<protein>
    <recommendedName>
        <fullName evidence="1">Methyltransferase FkbM domain-containing protein</fullName>
    </recommendedName>
</protein>
<accession>A0A1S7LMN6</accession>
<dbReference type="EMBL" id="LO017727">
    <property type="protein sequence ID" value="CRH08192.1"/>
    <property type="molecule type" value="Genomic_DNA"/>
</dbReference>
<dbReference type="SUPFAM" id="SSF53335">
    <property type="entry name" value="S-adenosyl-L-methionine-dependent methyltransferases"/>
    <property type="match status" value="1"/>
</dbReference>
<dbReference type="InterPro" id="IPR006342">
    <property type="entry name" value="FkbM_mtfrase"/>
</dbReference>
<gene>
    <name evidence="2" type="ORF">MAGMO_4064</name>
</gene>
<dbReference type="PANTHER" id="PTHR36973:SF4">
    <property type="entry name" value="NODULATION PROTEIN"/>
    <property type="match status" value="1"/>
</dbReference>